<comment type="subcellular location">
    <subcellularLocation>
        <location evidence="3">Cell membrane</location>
    </subcellularLocation>
    <subcellularLocation>
        <location evidence="2">Membrane</location>
        <topology evidence="2">Multi-pass membrane protein</topology>
    </subcellularLocation>
</comment>
<comment type="catalytic activity">
    <reaction evidence="1">
        <text>ATP + protein L-histidine = ADP + protein N-phospho-L-histidine.</text>
        <dbReference type="EC" id="2.7.13.3"/>
    </reaction>
</comment>
<keyword evidence="11 15" id="KW-1133">Transmembrane helix</keyword>
<dbReference type="EC" id="2.7.13.3" evidence="4"/>
<dbReference type="InterPro" id="IPR000014">
    <property type="entry name" value="PAS"/>
</dbReference>
<dbReference type="InterPro" id="IPR005467">
    <property type="entry name" value="His_kinase_dom"/>
</dbReference>
<dbReference type="SMART" id="SM00091">
    <property type="entry name" value="PAS"/>
    <property type="match status" value="1"/>
</dbReference>
<reference evidence="18 19" key="1">
    <citation type="submission" date="2018-07" db="EMBL/GenBank/DDBJ databases">
        <title>High-quality-draft genome sequence of Gaiella occulta.</title>
        <authorList>
            <person name="Severino R."/>
            <person name="Froufe H.J.C."/>
            <person name="Rainey F.A."/>
            <person name="Barroso C."/>
            <person name="Albuquerque L."/>
            <person name="Lobo-Da-Cunha A."/>
            <person name="Da Costa M.S."/>
            <person name="Egas C."/>
        </authorList>
    </citation>
    <scope>NUCLEOTIDE SEQUENCE [LARGE SCALE GENOMIC DNA]</scope>
    <source>
        <strain evidence="18 19">F2-233</strain>
    </source>
</reference>
<feature type="transmembrane region" description="Helical" evidence="15">
    <location>
        <begin position="158"/>
        <end position="180"/>
    </location>
</feature>
<dbReference type="Pfam" id="PF13188">
    <property type="entry name" value="PAS_8"/>
    <property type="match status" value="1"/>
</dbReference>
<dbReference type="Gene3D" id="3.30.450.20">
    <property type="entry name" value="PAS domain"/>
    <property type="match status" value="1"/>
</dbReference>
<dbReference type="InterPro" id="IPR003594">
    <property type="entry name" value="HATPase_dom"/>
</dbReference>
<dbReference type="PANTHER" id="PTHR42878:SF7">
    <property type="entry name" value="SENSOR HISTIDINE KINASE GLRK"/>
    <property type="match status" value="1"/>
</dbReference>
<evidence type="ECO:0000256" key="9">
    <source>
        <dbReference type="ARBA" id="ARBA00022777"/>
    </source>
</evidence>
<dbReference type="FunFam" id="1.10.287.130:FF:000001">
    <property type="entry name" value="Two-component sensor histidine kinase"/>
    <property type="match status" value="1"/>
</dbReference>
<dbReference type="GO" id="GO:0005524">
    <property type="term" value="F:ATP binding"/>
    <property type="evidence" value="ECO:0007669"/>
    <property type="project" value="UniProtKB-KW"/>
</dbReference>
<keyword evidence="8" id="KW-0547">Nucleotide-binding</keyword>
<feature type="domain" description="HAMP" evidence="17">
    <location>
        <begin position="178"/>
        <end position="230"/>
    </location>
</feature>
<dbReference type="InterPro" id="IPR036890">
    <property type="entry name" value="HATPase_C_sf"/>
</dbReference>
<dbReference type="SMART" id="SM00388">
    <property type="entry name" value="HisKA"/>
    <property type="match status" value="1"/>
</dbReference>
<evidence type="ECO:0000256" key="12">
    <source>
        <dbReference type="ARBA" id="ARBA00023012"/>
    </source>
</evidence>
<evidence type="ECO:0000256" key="15">
    <source>
        <dbReference type="SAM" id="Phobius"/>
    </source>
</evidence>
<keyword evidence="7 15" id="KW-0812">Transmembrane</keyword>
<evidence type="ECO:0000259" key="16">
    <source>
        <dbReference type="PROSITE" id="PS50109"/>
    </source>
</evidence>
<dbReference type="InterPro" id="IPR036097">
    <property type="entry name" value="HisK_dim/P_sf"/>
</dbReference>
<dbReference type="InterPro" id="IPR050351">
    <property type="entry name" value="BphY/WalK/GraS-like"/>
</dbReference>
<evidence type="ECO:0000256" key="5">
    <source>
        <dbReference type="ARBA" id="ARBA00022553"/>
    </source>
</evidence>
<keyword evidence="10" id="KW-0067">ATP-binding</keyword>
<dbReference type="SMART" id="SM00304">
    <property type="entry name" value="HAMP"/>
    <property type="match status" value="1"/>
</dbReference>
<dbReference type="SMART" id="SM00387">
    <property type="entry name" value="HATPase_c"/>
    <property type="match status" value="1"/>
</dbReference>
<comment type="caution">
    <text evidence="18">The sequence shown here is derived from an EMBL/GenBank/DDBJ whole genome shotgun (WGS) entry which is preliminary data.</text>
</comment>
<evidence type="ECO:0000256" key="4">
    <source>
        <dbReference type="ARBA" id="ARBA00012438"/>
    </source>
</evidence>
<proteinExistence type="predicted"/>
<accession>A0A7M2YWY9</accession>
<evidence type="ECO:0000256" key="11">
    <source>
        <dbReference type="ARBA" id="ARBA00022989"/>
    </source>
</evidence>
<dbReference type="GO" id="GO:0005886">
    <property type="term" value="C:plasma membrane"/>
    <property type="evidence" value="ECO:0007669"/>
    <property type="project" value="UniProtKB-SubCell"/>
</dbReference>
<keyword evidence="6" id="KW-0808">Transferase</keyword>
<dbReference type="SUPFAM" id="SSF47384">
    <property type="entry name" value="Homodimeric domain of signal transducing histidine kinase"/>
    <property type="match status" value="1"/>
</dbReference>
<dbReference type="Pfam" id="PF00512">
    <property type="entry name" value="HisKA"/>
    <property type="match status" value="1"/>
</dbReference>
<dbReference type="PROSITE" id="PS50109">
    <property type="entry name" value="HIS_KIN"/>
    <property type="match status" value="1"/>
</dbReference>
<dbReference type="PROSITE" id="PS50885">
    <property type="entry name" value="HAMP"/>
    <property type="match status" value="1"/>
</dbReference>
<evidence type="ECO:0000313" key="19">
    <source>
        <dbReference type="Proteomes" id="UP000254134"/>
    </source>
</evidence>
<protein>
    <recommendedName>
        <fullName evidence="14">Sensor-like histidine kinase SenX3</fullName>
        <ecNumber evidence="4">2.7.13.3</ecNumber>
    </recommendedName>
</protein>
<name>A0A7M2YWY9_9ACTN</name>
<dbReference type="SUPFAM" id="SSF55785">
    <property type="entry name" value="PYP-like sensor domain (PAS domain)"/>
    <property type="match status" value="1"/>
</dbReference>
<dbReference type="Proteomes" id="UP000254134">
    <property type="component" value="Unassembled WGS sequence"/>
</dbReference>
<dbReference type="InterPro" id="IPR035965">
    <property type="entry name" value="PAS-like_dom_sf"/>
</dbReference>
<evidence type="ECO:0000256" key="7">
    <source>
        <dbReference type="ARBA" id="ARBA00022692"/>
    </source>
</evidence>
<dbReference type="CDD" id="cd00075">
    <property type="entry name" value="HATPase"/>
    <property type="match status" value="1"/>
</dbReference>
<dbReference type="InterPro" id="IPR003660">
    <property type="entry name" value="HAMP_dom"/>
</dbReference>
<evidence type="ECO:0000256" key="13">
    <source>
        <dbReference type="ARBA" id="ARBA00023136"/>
    </source>
</evidence>
<dbReference type="GO" id="GO:0000156">
    <property type="term" value="F:phosphorelay response regulator activity"/>
    <property type="evidence" value="ECO:0007669"/>
    <property type="project" value="TreeGrafter"/>
</dbReference>
<dbReference type="EMBL" id="QQZY01000005">
    <property type="protein sequence ID" value="RDI73997.1"/>
    <property type="molecule type" value="Genomic_DNA"/>
</dbReference>
<evidence type="ECO:0000313" key="18">
    <source>
        <dbReference type="EMBL" id="RDI73997.1"/>
    </source>
</evidence>
<evidence type="ECO:0000256" key="10">
    <source>
        <dbReference type="ARBA" id="ARBA00022840"/>
    </source>
</evidence>
<gene>
    <name evidence="18" type="ORF">Gocc_2094</name>
</gene>
<dbReference type="PRINTS" id="PR00344">
    <property type="entry name" value="BCTRLSENSOR"/>
</dbReference>
<evidence type="ECO:0000256" key="1">
    <source>
        <dbReference type="ARBA" id="ARBA00000085"/>
    </source>
</evidence>
<dbReference type="RefSeq" id="WP_181813571.1">
    <property type="nucleotide sequence ID" value="NZ_QQZY01000005.1"/>
</dbReference>
<dbReference type="GO" id="GO:0030295">
    <property type="term" value="F:protein kinase activator activity"/>
    <property type="evidence" value="ECO:0007669"/>
    <property type="project" value="TreeGrafter"/>
</dbReference>
<dbReference type="Gene3D" id="6.10.340.10">
    <property type="match status" value="1"/>
</dbReference>
<dbReference type="Pfam" id="PF00672">
    <property type="entry name" value="HAMP"/>
    <property type="match status" value="1"/>
</dbReference>
<dbReference type="PANTHER" id="PTHR42878">
    <property type="entry name" value="TWO-COMPONENT HISTIDINE KINASE"/>
    <property type="match status" value="1"/>
</dbReference>
<dbReference type="SUPFAM" id="SSF55874">
    <property type="entry name" value="ATPase domain of HSP90 chaperone/DNA topoisomerase II/histidine kinase"/>
    <property type="match status" value="1"/>
</dbReference>
<keyword evidence="13 15" id="KW-0472">Membrane</keyword>
<sequence>MRVWLALVVAVIVSVTAVAVAEILTVRSESAFRARAEDLAAGSAVTAAALVSSETTPEGARAAAASAATRRRIALFLFDKDGRRISGKSSNGVDVESVTGIDETVRSALAGRRLVQSTDGGRRIIVALRLRTGSAGALVAVASRPDLVAAGDIVRGQLGLTVLIAIVGGAALGTALALLITSRVRRVTTAARAIEQGNFDNPLTLRFNDEIGQLGSAVDGMRLHLRNSFATLEAERDRFRSFLEQLQEGVVAVDRDLRVVFANSRARLQIGRRALAPGEPLPEPWPDLSLRDLATPLFKAGAGRTSERVHTVSGETFSVAGVPAGIPGQAALLVITEVTAADRRERAEREFVANAAHELRTPIAAIVSAMEVLQGGAKAEPDARDRFLAVISRQSDRLERLIRALLTLARAQTRAEQIELEAVDIASLLEETASVFRVRGGATIEVDCPPGLTAWSHYDLLYQAVGNLAENAVKHANGNPVRLSAATAGEGRVRIEVRDRGPGIPYGDRERLFDRFYRGGSRTAEGFGLGLSIVGGVVAVLGGEVEIEPAEGGGTSASIVFGSRSAV</sequence>
<evidence type="ECO:0000256" key="8">
    <source>
        <dbReference type="ARBA" id="ARBA00022741"/>
    </source>
</evidence>
<dbReference type="CDD" id="cd06225">
    <property type="entry name" value="HAMP"/>
    <property type="match status" value="1"/>
</dbReference>
<evidence type="ECO:0000256" key="14">
    <source>
        <dbReference type="ARBA" id="ARBA00039401"/>
    </source>
</evidence>
<dbReference type="CDD" id="cd00082">
    <property type="entry name" value="HisKA"/>
    <property type="match status" value="1"/>
</dbReference>
<dbReference type="AlphaFoldDB" id="A0A7M2YWY9"/>
<dbReference type="Gene3D" id="1.10.287.130">
    <property type="match status" value="1"/>
</dbReference>
<keyword evidence="9 18" id="KW-0418">Kinase</keyword>
<dbReference type="InterPro" id="IPR004358">
    <property type="entry name" value="Sig_transdc_His_kin-like_C"/>
</dbReference>
<keyword evidence="19" id="KW-1185">Reference proteome</keyword>
<dbReference type="GO" id="GO:0007234">
    <property type="term" value="P:osmosensory signaling via phosphorelay pathway"/>
    <property type="evidence" value="ECO:0007669"/>
    <property type="project" value="TreeGrafter"/>
</dbReference>
<reference evidence="19" key="2">
    <citation type="journal article" date="2019" name="MicrobiologyOpen">
        <title>High-quality draft genome sequence of Gaiella occulta isolated from a 150 meter deep mineral water borehole and comparison with the genome sequences of other deep-branching lineages of the phylum Actinobacteria.</title>
        <authorList>
            <person name="Severino R."/>
            <person name="Froufe H.J.C."/>
            <person name="Barroso C."/>
            <person name="Albuquerque L."/>
            <person name="Lobo-da-Cunha A."/>
            <person name="da Costa M.S."/>
            <person name="Egas C."/>
        </authorList>
    </citation>
    <scope>NUCLEOTIDE SEQUENCE [LARGE SCALE GENOMIC DNA]</scope>
    <source>
        <strain evidence="19">F2-233</strain>
    </source>
</reference>
<dbReference type="InterPro" id="IPR003661">
    <property type="entry name" value="HisK_dim/P_dom"/>
</dbReference>
<dbReference type="Gene3D" id="3.30.565.10">
    <property type="entry name" value="Histidine kinase-like ATPase, C-terminal domain"/>
    <property type="match status" value="1"/>
</dbReference>
<dbReference type="SUPFAM" id="SSF158472">
    <property type="entry name" value="HAMP domain-like"/>
    <property type="match status" value="1"/>
</dbReference>
<dbReference type="GO" id="GO:0000155">
    <property type="term" value="F:phosphorelay sensor kinase activity"/>
    <property type="evidence" value="ECO:0007669"/>
    <property type="project" value="InterPro"/>
</dbReference>
<evidence type="ECO:0000259" key="17">
    <source>
        <dbReference type="PROSITE" id="PS50885"/>
    </source>
</evidence>
<evidence type="ECO:0000256" key="6">
    <source>
        <dbReference type="ARBA" id="ARBA00022679"/>
    </source>
</evidence>
<evidence type="ECO:0000256" key="2">
    <source>
        <dbReference type="ARBA" id="ARBA00004141"/>
    </source>
</evidence>
<organism evidence="18 19">
    <name type="scientific">Gaiella occulta</name>
    <dbReference type="NCBI Taxonomy" id="1002870"/>
    <lineage>
        <taxon>Bacteria</taxon>
        <taxon>Bacillati</taxon>
        <taxon>Actinomycetota</taxon>
        <taxon>Thermoleophilia</taxon>
        <taxon>Gaiellales</taxon>
        <taxon>Gaiellaceae</taxon>
        <taxon>Gaiella</taxon>
    </lineage>
</organism>
<dbReference type="Pfam" id="PF02518">
    <property type="entry name" value="HATPase_c"/>
    <property type="match status" value="1"/>
</dbReference>
<evidence type="ECO:0000256" key="3">
    <source>
        <dbReference type="ARBA" id="ARBA00004236"/>
    </source>
</evidence>
<feature type="domain" description="Histidine kinase" evidence="16">
    <location>
        <begin position="354"/>
        <end position="565"/>
    </location>
</feature>
<keyword evidence="12" id="KW-0902">Two-component regulatory system</keyword>
<keyword evidence="5" id="KW-0597">Phosphoprotein</keyword>